<dbReference type="SUPFAM" id="SSF55781">
    <property type="entry name" value="GAF domain-like"/>
    <property type="match status" value="1"/>
</dbReference>
<organism evidence="6">
    <name type="scientific">uncultured Desulfobacterium sp</name>
    <dbReference type="NCBI Taxonomy" id="201089"/>
    <lineage>
        <taxon>Bacteria</taxon>
        <taxon>Pseudomonadati</taxon>
        <taxon>Thermodesulfobacteriota</taxon>
        <taxon>Desulfobacteria</taxon>
        <taxon>Desulfobacterales</taxon>
        <taxon>Desulfobacteriaceae</taxon>
        <taxon>Desulfobacterium</taxon>
        <taxon>environmental samples</taxon>
    </lineage>
</organism>
<dbReference type="Pfam" id="PF02518">
    <property type="entry name" value="HATPase_c"/>
    <property type="match status" value="1"/>
</dbReference>
<feature type="transmembrane region" description="Helical" evidence="4">
    <location>
        <begin position="272"/>
        <end position="291"/>
    </location>
</feature>
<evidence type="ECO:0000256" key="2">
    <source>
        <dbReference type="ARBA" id="ARBA00012438"/>
    </source>
</evidence>
<dbReference type="SMART" id="SM00065">
    <property type="entry name" value="GAF"/>
    <property type="match status" value="1"/>
</dbReference>
<feature type="transmembrane region" description="Helical" evidence="4">
    <location>
        <begin position="135"/>
        <end position="155"/>
    </location>
</feature>
<dbReference type="SUPFAM" id="SSF55874">
    <property type="entry name" value="ATPase domain of HSP90 chaperone/DNA topoisomerase II/histidine kinase"/>
    <property type="match status" value="1"/>
</dbReference>
<dbReference type="PRINTS" id="PR00344">
    <property type="entry name" value="BCTRLSENSOR"/>
</dbReference>
<feature type="transmembrane region" description="Helical" evidence="4">
    <location>
        <begin position="6"/>
        <end position="22"/>
    </location>
</feature>
<feature type="domain" description="Histidine kinase" evidence="5">
    <location>
        <begin position="496"/>
        <end position="700"/>
    </location>
</feature>
<feature type="transmembrane region" description="Helical" evidence="4">
    <location>
        <begin position="244"/>
        <end position="266"/>
    </location>
</feature>
<dbReference type="InterPro" id="IPR003018">
    <property type="entry name" value="GAF"/>
</dbReference>
<evidence type="ECO:0000259" key="5">
    <source>
        <dbReference type="PROSITE" id="PS50109"/>
    </source>
</evidence>
<dbReference type="EC" id="2.7.13.3" evidence="2"/>
<keyword evidence="4" id="KW-1133">Transmembrane helix</keyword>
<dbReference type="InterPro" id="IPR036890">
    <property type="entry name" value="HATPase_C_sf"/>
</dbReference>
<dbReference type="SMART" id="SM00387">
    <property type="entry name" value="HATPase_c"/>
    <property type="match status" value="1"/>
</dbReference>
<proteinExistence type="predicted"/>
<evidence type="ECO:0000313" key="6">
    <source>
        <dbReference type="EMBL" id="CBX31493.1"/>
    </source>
</evidence>
<evidence type="ECO:0000256" key="1">
    <source>
        <dbReference type="ARBA" id="ARBA00000085"/>
    </source>
</evidence>
<evidence type="ECO:0000256" key="3">
    <source>
        <dbReference type="ARBA" id="ARBA00022553"/>
    </source>
</evidence>
<dbReference type="InterPro" id="IPR003594">
    <property type="entry name" value="HATPase_dom"/>
</dbReference>
<dbReference type="InterPro" id="IPR004358">
    <property type="entry name" value="Sig_transdc_His_kin-like_C"/>
</dbReference>
<dbReference type="PROSITE" id="PS50109">
    <property type="entry name" value="HIS_KIN"/>
    <property type="match status" value="1"/>
</dbReference>
<sequence length="702" mass="79158">MFNIYLSYIAAVVTAGIAVLALRRDPRSFIHRVFSAGMILCSINAALTGLVFQSSSAEDFLLRLHIQTLASSLLPAVWLLFSISFARANYAEQISKWKWIIISSFILPVSIFVFFRDSFFSGEPVLTQTSELFIAIGKSGYLWHLIWIISAILILMNFEKTFRHATGHMRWQTKFMFLGLGAIIGIRLFTYSYVLLFKGVTTGIYAINQGAILVAAILILRSLLRGKPLNANIQLSHELLYNSFTMLIAGIYFILAGTLTWLSIHFVWISNIHLVIFFIFVAAIGIISLLLSDRLRVKRKRFISLHFKRPQYDYRKIWGDFTNRTTLITQTKDLCSIVVNLVSETMEILSVSIWIVDEKQERLSLGSSTVFSDARADTMSFSGHNISDIILTMENQSILLDLKGNTDGWVKSLNLIYDAETKESHIRYCVPLNAAGQLIGIMTLSEKVFYEPLSFEETELVRTIADQAAAILQNLMLSEHLRKMKELEAFQSMSAFFMHDLKNLATKLSLVTQNLPVFMDNPEFLNDALKTISQSVLKINSMSSRLSLLSRNLELSLEKTDLGEMVVSAVSGIKGYTSAKITQNISNIPLLYIDPEQIHKVLENLLMNACDALGDDGKIIVETFCKENWAQISVIDNGCGISEEFKEKDLFQPFRTTKKQGMGIGLYHCKTIIEAHGGRIEVESKENEGTKFIVFLPINKKG</sequence>
<dbReference type="InterPro" id="IPR014265">
    <property type="entry name" value="XrtA/PrsK"/>
</dbReference>
<dbReference type="PANTHER" id="PTHR43547:SF2">
    <property type="entry name" value="HYBRID SIGNAL TRANSDUCTION HISTIDINE KINASE C"/>
    <property type="match status" value="1"/>
</dbReference>
<dbReference type="NCBIfam" id="TIGR02916">
    <property type="entry name" value="PEP_his_kin"/>
    <property type="match status" value="1"/>
</dbReference>
<keyword evidence="3" id="KW-0597">Phosphoprotein</keyword>
<feature type="transmembrane region" description="Helical" evidence="4">
    <location>
        <begin position="97"/>
        <end position="115"/>
    </location>
</feature>
<gene>
    <name evidence="6" type="ORF">N47_E50050</name>
</gene>
<keyword evidence="4" id="KW-0812">Transmembrane</keyword>
<comment type="catalytic activity">
    <reaction evidence="1">
        <text>ATP + protein L-histidine = ADP + protein N-phospho-L-histidine.</text>
        <dbReference type="EC" id="2.7.13.3"/>
    </reaction>
</comment>
<dbReference type="InterPro" id="IPR005467">
    <property type="entry name" value="His_kinase_dom"/>
</dbReference>
<feature type="transmembrane region" description="Helical" evidence="4">
    <location>
        <begin position="64"/>
        <end position="85"/>
    </location>
</feature>
<evidence type="ECO:0000256" key="4">
    <source>
        <dbReference type="SAM" id="Phobius"/>
    </source>
</evidence>
<protein>
    <recommendedName>
        <fullName evidence="2">histidine kinase</fullName>
        <ecNumber evidence="2">2.7.13.3</ecNumber>
    </recommendedName>
</protein>
<dbReference type="EMBL" id="FR695877">
    <property type="protein sequence ID" value="CBX31493.1"/>
    <property type="molecule type" value="Genomic_DNA"/>
</dbReference>
<dbReference type="PANTHER" id="PTHR43547">
    <property type="entry name" value="TWO-COMPONENT HISTIDINE KINASE"/>
    <property type="match status" value="1"/>
</dbReference>
<dbReference type="AlphaFoldDB" id="E1YJN9"/>
<dbReference type="Gene3D" id="3.30.565.10">
    <property type="entry name" value="Histidine kinase-like ATPase, C-terminal domain"/>
    <property type="match status" value="1"/>
</dbReference>
<feature type="transmembrane region" description="Helical" evidence="4">
    <location>
        <begin position="29"/>
        <end position="52"/>
    </location>
</feature>
<dbReference type="InterPro" id="IPR031621">
    <property type="entry name" value="HisKA_7TM"/>
</dbReference>
<dbReference type="Pfam" id="PF01590">
    <property type="entry name" value="GAF"/>
    <property type="match status" value="1"/>
</dbReference>
<name>E1YJN9_9BACT</name>
<dbReference type="Pfam" id="PF16927">
    <property type="entry name" value="HisKA_7TM"/>
    <property type="match status" value="1"/>
</dbReference>
<accession>E1YJN9</accession>
<reference evidence="6" key="1">
    <citation type="journal article" date="2011" name="Environ. Microbiol.">
        <title>Genomic insights into the metabolic potential of the polycyclic aromatic hydrocarbon degrading sulfate-reducing Deltaproteobacterium N47.</title>
        <authorList>
            <person name="Bergmann F."/>
            <person name="Selesi D."/>
            <person name="Weinmaier T."/>
            <person name="Tischler P."/>
            <person name="Rattei T."/>
            <person name="Meckenstock R.U."/>
        </authorList>
    </citation>
    <scope>NUCLEOTIDE SEQUENCE</scope>
</reference>
<dbReference type="GO" id="GO:0000155">
    <property type="term" value="F:phosphorelay sensor kinase activity"/>
    <property type="evidence" value="ECO:0007669"/>
    <property type="project" value="TreeGrafter"/>
</dbReference>
<feature type="transmembrane region" description="Helical" evidence="4">
    <location>
        <begin position="175"/>
        <end position="197"/>
    </location>
</feature>
<keyword evidence="4" id="KW-0472">Membrane</keyword>
<dbReference type="Gene3D" id="3.30.450.40">
    <property type="match status" value="1"/>
</dbReference>
<feature type="transmembrane region" description="Helical" evidence="4">
    <location>
        <begin position="203"/>
        <end position="224"/>
    </location>
</feature>
<dbReference type="InterPro" id="IPR029016">
    <property type="entry name" value="GAF-like_dom_sf"/>
</dbReference>